<feature type="compositionally biased region" description="Basic and acidic residues" evidence="1">
    <location>
        <begin position="1"/>
        <end position="13"/>
    </location>
</feature>
<organism evidence="2 3">
    <name type="scientific">Cohnella rhizosphaerae</name>
    <dbReference type="NCBI Taxonomy" id="1457232"/>
    <lineage>
        <taxon>Bacteria</taxon>
        <taxon>Bacillati</taxon>
        <taxon>Bacillota</taxon>
        <taxon>Bacilli</taxon>
        <taxon>Bacillales</taxon>
        <taxon>Paenibacillaceae</taxon>
        <taxon>Cohnella</taxon>
    </lineage>
</organism>
<gene>
    <name evidence="2" type="ORF">OMP40_00315</name>
</gene>
<reference evidence="2" key="1">
    <citation type="submission" date="2022-10" db="EMBL/GenBank/DDBJ databases">
        <title>Comparative genomic analysis of Cohnella hashimotonis sp. nov., isolated from the International Space Station.</title>
        <authorList>
            <person name="Simpson A."/>
            <person name="Venkateswaran K."/>
        </authorList>
    </citation>
    <scope>NUCLEOTIDE SEQUENCE</scope>
    <source>
        <strain evidence="2">DSM 28161</strain>
    </source>
</reference>
<evidence type="ECO:0000313" key="3">
    <source>
        <dbReference type="Proteomes" id="UP001153404"/>
    </source>
</evidence>
<keyword evidence="3" id="KW-1185">Reference proteome</keyword>
<dbReference type="AlphaFoldDB" id="A0A9X4QS07"/>
<accession>A0A9X4QS07</accession>
<dbReference type="Proteomes" id="UP001153404">
    <property type="component" value="Unassembled WGS sequence"/>
</dbReference>
<name>A0A9X4QS07_9BACL</name>
<feature type="region of interest" description="Disordered" evidence="1">
    <location>
        <begin position="1"/>
        <end position="43"/>
    </location>
</feature>
<dbReference type="EMBL" id="JAPDIA010000001">
    <property type="protein sequence ID" value="MDG0808017.1"/>
    <property type="molecule type" value="Genomic_DNA"/>
</dbReference>
<sequence length="98" mass="10783">MEAAEHADKRTEGAESAAGGQTELSAEEKGPVESGGNFGTGEAGVHAQSIAYPRTRLQIELSVRRLISFHYFEFAPDFKFEGEKHDFWEFVYVDKGGA</sequence>
<protein>
    <submittedName>
        <fullName evidence="2">Uncharacterized protein</fullName>
    </submittedName>
</protein>
<dbReference type="RefSeq" id="WP_277528219.1">
    <property type="nucleotide sequence ID" value="NZ_JAPDIA010000001.1"/>
</dbReference>
<comment type="caution">
    <text evidence="2">The sequence shown here is derived from an EMBL/GenBank/DDBJ whole genome shotgun (WGS) entry which is preliminary data.</text>
</comment>
<evidence type="ECO:0000313" key="2">
    <source>
        <dbReference type="EMBL" id="MDG0808017.1"/>
    </source>
</evidence>
<evidence type="ECO:0000256" key="1">
    <source>
        <dbReference type="SAM" id="MobiDB-lite"/>
    </source>
</evidence>
<proteinExistence type="predicted"/>